<reference evidence="1" key="1">
    <citation type="submission" date="2014-09" db="EMBL/GenBank/DDBJ databases">
        <authorList>
            <person name="Magalhaes I.L.F."/>
            <person name="Oliveira U."/>
            <person name="Santos F.R."/>
            <person name="Vidigal T.H.D.A."/>
            <person name="Brescovit A.D."/>
            <person name="Santos A.J."/>
        </authorList>
    </citation>
    <scope>NUCLEOTIDE SEQUENCE</scope>
    <source>
        <tissue evidence="1">Shoot tissue taken approximately 20 cm above the soil surface</tissue>
    </source>
</reference>
<proteinExistence type="predicted"/>
<sequence>MGDAIVVME</sequence>
<organism evidence="1">
    <name type="scientific">Arundo donax</name>
    <name type="common">Giant reed</name>
    <name type="synonym">Donax arundinaceus</name>
    <dbReference type="NCBI Taxonomy" id="35708"/>
    <lineage>
        <taxon>Eukaryota</taxon>
        <taxon>Viridiplantae</taxon>
        <taxon>Streptophyta</taxon>
        <taxon>Embryophyta</taxon>
        <taxon>Tracheophyta</taxon>
        <taxon>Spermatophyta</taxon>
        <taxon>Magnoliopsida</taxon>
        <taxon>Liliopsida</taxon>
        <taxon>Poales</taxon>
        <taxon>Poaceae</taxon>
        <taxon>PACMAD clade</taxon>
        <taxon>Arundinoideae</taxon>
        <taxon>Arundineae</taxon>
        <taxon>Arundo</taxon>
    </lineage>
</organism>
<reference evidence="1" key="2">
    <citation type="journal article" date="2015" name="Data Brief">
        <title>Shoot transcriptome of the giant reed, Arundo donax.</title>
        <authorList>
            <person name="Barrero R.A."/>
            <person name="Guerrero F.D."/>
            <person name="Moolhuijzen P."/>
            <person name="Goolsby J.A."/>
            <person name="Tidwell J."/>
            <person name="Bellgard S.E."/>
            <person name="Bellgard M.I."/>
        </authorList>
    </citation>
    <scope>NUCLEOTIDE SEQUENCE</scope>
    <source>
        <tissue evidence="1">Shoot tissue taken approximately 20 cm above the soil surface</tissue>
    </source>
</reference>
<accession>A0A0A9A652</accession>
<name>A0A0A9A652_ARUDO</name>
<dbReference type="EMBL" id="GBRH01250781">
    <property type="protein sequence ID" value="JAD47114.1"/>
    <property type="molecule type" value="Transcribed_RNA"/>
</dbReference>
<evidence type="ECO:0000313" key="1">
    <source>
        <dbReference type="EMBL" id="JAD47114.1"/>
    </source>
</evidence>
<protein>
    <submittedName>
        <fullName evidence="1">Uncharacterized protein</fullName>
    </submittedName>
</protein>